<name>A0A1F4U2G1_UNCW3</name>
<comment type="caution">
    <text evidence="2">The sequence shown here is derived from an EMBL/GenBank/DDBJ whole genome shotgun (WGS) entry which is preliminary data.</text>
</comment>
<dbReference type="Proteomes" id="UP000177025">
    <property type="component" value="Unassembled WGS sequence"/>
</dbReference>
<dbReference type="Gene3D" id="3.30.460.10">
    <property type="entry name" value="Beta Polymerase, domain 2"/>
    <property type="match status" value="1"/>
</dbReference>
<dbReference type="InterPro" id="IPR041633">
    <property type="entry name" value="Polbeta"/>
</dbReference>
<organism evidence="2 3">
    <name type="scientific">candidate division WOR-3 bacterium RBG_13_43_14</name>
    <dbReference type="NCBI Taxonomy" id="1802590"/>
    <lineage>
        <taxon>Bacteria</taxon>
        <taxon>Bacteria division WOR-3</taxon>
    </lineage>
</organism>
<evidence type="ECO:0000313" key="2">
    <source>
        <dbReference type="EMBL" id="OGC39136.1"/>
    </source>
</evidence>
<feature type="domain" description="Polymerase beta nucleotidyltransferase" evidence="1">
    <location>
        <begin position="94"/>
        <end position="151"/>
    </location>
</feature>
<protein>
    <recommendedName>
        <fullName evidence="1">Polymerase beta nucleotidyltransferase domain-containing protein</fullName>
    </recommendedName>
</protein>
<sequence>MLESLYISKSKIRQDLLALFFTNPKARYYLRELQRILGYSAGSIRRELLKFKKDGLLLNERTGNLLYYKVNNEHPLYNELKAIVSKTVGIEGSIRKEISSIKSINCAFIYGSFAANREKATSDIDIVIVGDPDVSKLNEKISKLEMKLQRTINPTIYSLHEYHTRRKSMSGFIMDLLKNPKIMLIGKESDL</sequence>
<evidence type="ECO:0000313" key="3">
    <source>
        <dbReference type="Proteomes" id="UP000177025"/>
    </source>
</evidence>
<proteinExistence type="predicted"/>
<dbReference type="Pfam" id="PF18765">
    <property type="entry name" value="Polbeta"/>
    <property type="match status" value="1"/>
</dbReference>
<gene>
    <name evidence="2" type="ORF">A2Y85_08340</name>
</gene>
<dbReference type="SUPFAM" id="SSF81301">
    <property type="entry name" value="Nucleotidyltransferase"/>
    <property type="match status" value="1"/>
</dbReference>
<dbReference type="InterPro" id="IPR036390">
    <property type="entry name" value="WH_DNA-bd_sf"/>
</dbReference>
<dbReference type="SUPFAM" id="SSF46785">
    <property type="entry name" value="Winged helix' DNA-binding domain"/>
    <property type="match status" value="1"/>
</dbReference>
<reference evidence="2 3" key="1">
    <citation type="journal article" date="2016" name="Nat. Commun.">
        <title>Thousands of microbial genomes shed light on interconnected biogeochemical processes in an aquifer system.</title>
        <authorList>
            <person name="Anantharaman K."/>
            <person name="Brown C.T."/>
            <person name="Hug L.A."/>
            <person name="Sharon I."/>
            <person name="Castelle C.J."/>
            <person name="Probst A.J."/>
            <person name="Thomas B.C."/>
            <person name="Singh A."/>
            <person name="Wilkins M.J."/>
            <person name="Karaoz U."/>
            <person name="Brodie E.L."/>
            <person name="Williams K.H."/>
            <person name="Hubbard S.S."/>
            <person name="Banfield J.F."/>
        </authorList>
    </citation>
    <scope>NUCLEOTIDE SEQUENCE [LARGE SCALE GENOMIC DNA]</scope>
</reference>
<accession>A0A1F4U2G1</accession>
<dbReference type="EMBL" id="MEUM01000149">
    <property type="protein sequence ID" value="OGC39136.1"/>
    <property type="molecule type" value="Genomic_DNA"/>
</dbReference>
<dbReference type="InterPro" id="IPR043519">
    <property type="entry name" value="NT_sf"/>
</dbReference>
<dbReference type="AlphaFoldDB" id="A0A1F4U2G1"/>
<dbReference type="CDD" id="cd05403">
    <property type="entry name" value="NT_KNTase_like"/>
    <property type="match status" value="1"/>
</dbReference>
<evidence type="ECO:0000259" key="1">
    <source>
        <dbReference type="Pfam" id="PF18765"/>
    </source>
</evidence>